<keyword evidence="2" id="KW-1185">Reference proteome</keyword>
<reference evidence="1 2" key="1">
    <citation type="submission" date="2019-12" db="EMBL/GenBank/DDBJ databases">
        <title>Sporaefaciens musculi gen. nov., sp. nov., a novel bacterium isolated from the caecum of an obese mouse.</title>
        <authorList>
            <person name="Rasmussen T.S."/>
            <person name="Streidl T."/>
            <person name="Hitch T.C.A."/>
            <person name="Wortmann E."/>
            <person name="Deptula P."/>
            <person name="Hansen M."/>
            <person name="Nielsen D.S."/>
            <person name="Clavel T."/>
            <person name="Vogensen F.K."/>
        </authorList>
    </citation>
    <scope>NUCLEOTIDE SEQUENCE [LARGE SCALE GENOMIC DNA]</scope>
    <source>
        <strain evidence="1 2">WCA-9-b2</strain>
    </source>
</reference>
<comment type="caution">
    <text evidence="1">The sequence shown here is derived from an EMBL/GenBank/DDBJ whole genome shotgun (WGS) entry which is preliminary data.</text>
</comment>
<accession>A0A7X3SKI3</accession>
<dbReference type="Gene3D" id="3.90.550.10">
    <property type="entry name" value="Spore Coat Polysaccharide Biosynthesis Protein SpsA, Chain A"/>
    <property type="match status" value="1"/>
</dbReference>
<protein>
    <submittedName>
        <fullName evidence="1">Uncharacterized protein</fullName>
    </submittedName>
</protein>
<dbReference type="Proteomes" id="UP000460412">
    <property type="component" value="Unassembled WGS sequence"/>
</dbReference>
<sequence length="425" mass="49404">MKVMAALAQNIGADRTDVYVFSNAPVSEVKGDYQKVQKIRDGLGQFCNSFHTYTVIYREKNEGSNTNMYDGICQVINKYGRVIVLEDDIVTAPAFLPFMNQALERFEDDEEVFSICGYNPVTMESQLQGDSFSYDVFRSWGWATWKRCWNSFSMVEDKDIISKIDLRKAHTEAMMYTCGFQRDIPYPENGFIKFLDYRLTRKQMALRKTVIYSKKSLCDNIGMDGNGLTTLECSTYCNENFDPKDSTTVFALSKEKLDIDSDRNYFFKFRKEEFVVQAYEKTNFDRNTMYLNMYYGLSRLLAKKDVDRREVFDIYFSENGWKKVAIFGWGAAGKLLYTLLENTSVHVSYIIDRRDISREVSVPFFHHPVGAPMVDAMLITALKDFWDIEEQLYGQVPFPLISMDDVVNECLRKADKQEKDESETY</sequence>
<dbReference type="EMBL" id="WUQX01000001">
    <property type="protein sequence ID" value="MXP77653.1"/>
    <property type="molecule type" value="Genomic_DNA"/>
</dbReference>
<dbReference type="RefSeq" id="WP_159753136.1">
    <property type="nucleotide sequence ID" value="NZ_WUQX01000001.1"/>
</dbReference>
<gene>
    <name evidence="1" type="ORF">GN277_20550</name>
</gene>
<organism evidence="1 2">
    <name type="scientific">Sporofaciens musculi</name>
    <dbReference type="NCBI Taxonomy" id="2681861"/>
    <lineage>
        <taxon>Bacteria</taxon>
        <taxon>Bacillati</taxon>
        <taxon>Bacillota</taxon>
        <taxon>Clostridia</taxon>
        <taxon>Lachnospirales</taxon>
        <taxon>Lachnospiraceae</taxon>
        <taxon>Sporofaciens</taxon>
    </lineage>
</organism>
<evidence type="ECO:0000313" key="2">
    <source>
        <dbReference type="Proteomes" id="UP000460412"/>
    </source>
</evidence>
<dbReference type="SUPFAM" id="SSF53448">
    <property type="entry name" value="Nucleotide-diphospho-sugar transferases"/>
    <property type="match status" value="1"/>
</dbReference>
<proteinExistence type="predicted"/>
<name>A0A7X3SKI3_9FIRM</name>
<evidence type="ECO:0000313" key="1">
    <source>
        <dbReference type="EMBL" id="MXP77653.1"/>
    </source>
</evidence>
<dbReference type="AlphaFoldDB" id="A0A7X3SKI3"/>
<dbReference type="InterPro" id="IPR029044">
    <property type="entry name" value="Nucleotide-diphossugar_trans"/>
</dbReference>